<evidence type="ECO:0000313" key="2">
    <source>
        <dbReference type="Proteomes" id="UP000307720"/>
    </source>
</evidence>
<comment type="caution">
    <text evidence="1">The sequence shown here is derived from an EMBL/GenBank/DDBJ whole genome shotgun (WGS) entry which is preliminary data.</text>
</comment>
<dbReference type="Proteomes" id="UP000307720">
    <property type="component" value="Unassembled WGS sequence"/>
</dbReference>
<gene>
    <name evidence="1" type="ORF">E5357_02750</name>
</gene>
<reference evidence="1" key="1">
    <citation type="submission" date="2019-04" db="EMBL/GenBank/DDBJ databases">
        <title>Microbes associate with the intestines of laboratory mice.</title>
        <authorList>
            <person name="Navarre W."/>
            <person name="Wong E."/>
            <person name="Huang K."/>
            <person name="Tropini C."/>
            <person name="Ng K."/>
            <person name="Yu B."/>
        </authorList>
    </citation>
    <scope>NUCLEOTIDE SEQUENCE</scope>
    <source>
        <strain evidence="1">NM72_1-8</strain>
    </source>
</reference>
<proteinExistence type="predicted"/>
<sequence length="358" mass="37869">MLRAMDSAVAGLRAHQNKLDVIGNNLANVNTAGYKTQSYNFQEAMYQTSTQSTAGSTQPGQTMGGANAAQYGYGSLMGSISMDMTESTPTYTGKFDAHICGMGFFITLAQIKPDGVDAAAMKTEDFAYTRVGQFKLNSDGYVVDSQNNFVYGFVSMDNGKTFSDGGTGTTSADQTCTVQVQDGVDADGKPIMRDETITVPKGKLVPLRVPSSIDFTDPNAPKVNIDNSGAAQEMIVTSTTINNAGEITVKVQSDDPAQDGKVVSIGKIAIASFQNPEGLSKGGNNTFNAKENDNTGEASATVPGGSTPMLMGGYVEGSNVDMANEFVQMITTQRGFQANSKIITVSDEILNELVNMKR</sequence>
<dbReference type="EMBL" id="SRZB01000002">
    <property type="protein sequence ID" value="TGY00511.1"/>
    <property type="molecule type" value="Genomic_DNA"/>
</dbReference>
<keyword evidence="2" id="KW-1185">Reference proteome</keyword>
<keyword evidence="1" id="KW-0282">Flagellum</keyword>
<evidence type="ECO:0000313" key="1">
    <source>
        <dbReference type="EMBL" id="TGY00511.1"/>
    </source>
</evidence>
<keyword evidence="1" id="KW-0969">Cilium</keyword>
<keyword evidence="1" id="KW-0966">Cell projection</keyword>
<organism evidence="1 2">
    <name type="scientific">Hominisplanchenecus murintestinalis</name>
    <dbReference type="NCBI Taxonomy" id="2941517"/>
    <lineage>
        <taxon>Bacteria</taxon>
        <taxon>Bacillati</taxon>
        <taxon>Bacillota</taxon>
        <taxon>Clostridia</taxon>
        <taxon>Lachnospirales</taxon>
        <taxon>Lachnospiraceae</taxon>
        <taxon>Hominisplanchenecus</taxon>
    </lineage>
</organism>
<protein>
    <submittedName>
        <fullName evidence="1">Flagellar hook-basal body complex protein</fullName>
    </submittedName>
</protein>
<name>A0AC61R2M3_9FIRM</name>
<accession>A0AC61R2M3</accession>